<gene>
    <name evidence="1" type="ORF">HYC85_010450</name>
</gene>
<reference evidence="1 2" key="2">
    <citation type="submission" date="2020-07" db="EMBL/GenBank/DDBJ databases">
        <title>Genome assembly of wild tea tree DASZ reveals pedigree and selection history of tea varieties.</title>
        <authorList>
            <person name="Zhang W."/>
        </authorList>
    </citation>
    <scope>NUCLEOTIDE SEQUENCE [LARGE SCALE GENOMIC DNA]</scope>
    <source>
        <strain evidence="2">cv. G240</strain>
        <tissue evidence="1">Leaf</tissue>
    </source>
</reference>
<dbReference type="EMBL" id="JACBKZ010000004">
    <property type="protein sequence ID" value="KAF5952506.1"/>
    <property type="molecule type" value="Genomic_DNA"/>
</dbReference>
<reference evidence="2" key="1">
    <citation type="journal article" date="2020" name="Nat. Commun.">
        <title>Genome assembly of wild tea tree DASZ reveals pedigree and selection history of tea varieties.</title>
        <authorList>
            <person name="Zhang W."/>
            <person name="Zhang Y."/>
            <person name="Qiu H."/>
            <person name="Guo Y."/>
            <person name="Wan H."/>
            <person name="Zhang X."/>
            <person name="Scossa F."/>
            <person name="Alseekh S."/>
            <person name="Zhang Q."/>
            <person name="Wang P."/>
            <person name="Xu L."/>
            <person name="Schmidt M.H."/>
            <person name="Jia X."/>
            <person name="Li D."/>
            <person name="Zhu A."/>
            <person name="Guo F."/>
            <person name="Chen W."/>
            <person name="Ni D."/>
            <person name="Usadel B."/>
            <person name="Fernie A.R."/>
            <person name="Wen W."/>
        </authorList>
    </citation>
    <scope>NUCLEOTIDE SEQUENCE [LARGE SCALE GENOMIC DNA]</scope>
    <source>
        <strain evidence="2">cv. G240</strain>
    </source>
</reference>
<proteinExistence type="predicted"/>
<protein>
    <submittedName>
        <fullName evidence="1">Uncharacterized protein</fullName>
    </submittedName>
</protein>
<comment type="caution">
    <text evidence="1">The sequence shown here is derived from an EMBL/GenBank/DDBJ whole genome shotgun (WGS) entry which is preliminary data.</text>
</comment>
<sequence>MKNKAKCPLKLHTFKFIFNLFIIIHTRSHQQNKQGDFCSKIKIQKHQKQKTRIKVEPINMTYIPSFGATCRNY</sequence>
<accession>A0A7J7HKN8</accession>
<dbReference type="AlphaFoldDB" id="A0A7J7HKN8"/>
<organism evidence="1 2">
    <name type="scientific">Camellia sinensis</name>
    <name type="common">Tea plant</name>
    <name type="synonym">Thea sinensis</name>
    <dbReference type="NCBI Taxonomy" id="4442"/>
    <lineage>
        <taxon>Eukaryota</taxon>
        <taxon>Viridiplantae</taxon>
        <taxon>Streptophyta</taxon>
        <taxon>Embryophyta</taxon>
        <taxon>Tracheophyta</taxon>
        <taxon>Spermatophyta</taxon>
        <taxon>Magnoliopsida</taxon>
        <taxon>eudicotyledons</taxon>
        <taxon>Gunneridae</taxon>
        <taxon>Pentapetalae</taxon>
        <taxon>asterids</taxon>
        <taxon>Ericales</taxon>
        <taxon>Theaceae</taxon>
        <taxon>Camellia</taxon>
    </lineage>
</organism>
<dbReference type="Proteomes" id="UP000593564">
    <property type="component" value="Unassembled WGS sequence"/>
</dbReference>
<name>A0A7J7HKN8_CAMSI</name>
<keyword evidence="2" id="KW-1185">Reference proteome</keyword>
<evidence type="ECO:0000313" key="2">
    <source>
        <dbReference type="Proteomes" id="UP000593564"/>
    </source>
</evidence>
<evidence type="ECO:0000313" key="1">
    <source>
        <dbReference type="EMBL" id="KAF5952506.1"/>
    </source>
</evidence>